<organism evidence="2 3">
    <name type="scientific">Herminiimonas arsenicoxydans</name>
    <dbReference type="NCBI Taxonomy" id="204773"/>
    <lineage>
        <taxon>Bacteria</taxon>
        <taxon>Pseudomonadati</taxon>
        <taxon>Pseudomonadota</taxon>
        <taxon>Betaproteobacteria</taxon>
        <taxon>Burkholderiales</taxon>
        <taxon>Oxalobacteraceae</taxon>
        <taxon>Herminiimonas</taxon>
    </lineage>
</organism>
<dbReference type="STRING" id="204773.HEAR1522"/>
<dbReference type="EMBL" id="CU207211">
    <property type="protein sequence ID" value="CAL61689.1"/>
    <property type="molecule type" value="Genomic_DNA"/>
</dbReference>
<dbReference type="AlphaFoldDB" id="A4G5A2"/>
<dbReference type="Proteomes" id="UP000006697">
    <property type="component" value="Chromosome"/>
</dbReference>
<gene>
    <name evidence="2" type="ordered locus">HEAR1522</name>
</gene>
<dbReference type="HOGENOM" id="CLU_3080622_0_0_4"/>
<accession>A4G5A2</accession>
<evidence type="ECO:0000313" key="3">
    <source>
        <dbReference type="Proteomes" id="UP000006697"/>
    </source>
</evidence>
<keyword evidence="3" id="KW-1185">Reference proteome</keyword>
<reference evidence="2 3" key="1">
    <citation type="journal article" date="2007" name="PLoS Genet.">
        <title>A tale of two oxidation states: bacterial colonization of arsenic-rich environments.</title>
        <authorList>
            <person name="Muller D."/>
            <person name="Medigue C."/>
            <person name="Koechler S."/>
            <person name="Barbe V."/>
            <person name="Barakat M."/>
            <person name="Talla E."/>
            <person name="Bonnefoy V."/>
            <person name="Krin E."/>
            <person name="Arsene-Ploetze F."/>
            <person name="Carapito C."/>
            <person name="Chandler M."/>
            <person name="Cournoyer B."/>
            <person name="Cruveiller S."/>
            <person name="Dossat C."/>
            <person name="Duval S."/>
            <person name="Heymann M."/>
            <person name="Leize E."/>
            <person name="Lieutaud A."/>
            <person name="Lievremont D."/>
            <person name="Makita Y."/>
            <person name="Mangenot S."/>
            <person name="Nitschke W."/>
            <person name="Ortet P."/>
            <person name="Perdrial N."/>
            <person name="Schoepp B."/>
            <person name="Siguier N."/>
            <person name="Simeonova D.D."/>
            <person name="Rouy Z."/>
            <person name="Segurens B."/>
            <person name="Turlin E."/>
            <person name="Vallenet D."/>
            <person name="Van Dorsselaer A."/>
            <person name="Weiss S."/>
            <person name="Weissenbach J."/>
            <person name="Lett M.C."/>
            <person name="Danchin A."/>
            <person name="Bertin P.N."/>
        </authorList>
    </citation>
    <scope>NUCLEOTIDE SEQUENCE [LARGE SCALE GENOMIC DNA]</scope>
    <source>
        <strain evidence="3">ULPAs1</strain>
    </source>
</reference>
<evidence type="ECO:0000313" key="2">
    <source>
        <dbReference type="EMBL" id="CAL61689.1"/>
    </source>
</evidence>
<feature type="compositionally biased region" description="Basic and acidic residues" evidence="1">
    <location>
        <begin position="1"/>
        <end position="13"/>
    </location>
</feature>
<feature type="region of interest" description="Disordered" evidence="1">
    <location>
        <begin position="1"/>
        <end position="32"/>
    </location>
</feature>
<evidence type="ECO:0000256" key="1">
    <source>
        <dbReference type="SAM" id="MobiDB-lite"/>
    </source>
</evidence>
<proteinExistence type="predicted"/>
<sequence length="52" mass="6080">MKQPEDKFTRDAFNRPVGRPRKPDAKTNAQRQAEFRARRKFNFLVSVTSNGN</sequence>
<name>A4G5A2_HERAR</name>
<protein>
    <submittedName>
        <fullName evidence="2">Uncharacterized protein</fullName>
    </submittedName>
</protein>
<dbReference type="KEGG" id="har:HEAR1522"/>